<sequence>MGTIRASTTMPRYFGEYEDRYALDVRRPVHVRAVRPAGEASRSTPRWANFPSTG</sequence>
<reference evidence="1 2" key="1">
    <citation type="submission" date="2013-12" db="EMBL/GenBank/DDBJ databases">
        <authorList>
            <person name="Zelazny A."/>
            <person name="Olivier K."/>
            <person name="Holland S."/>
            <person name="Lenaerts A."/>
            <person name="Ordway D."/>
            <person name="DeGroote M.A."/>
            <person name="Parker T."/>
            <person name="Sizemore C."/>
            <person name="Tallon L.J."/>
            <person name="Sadzewicz L.K."/>
            <person name="Sengamalay N."/>
            <person name="Fraser C.M."/>
            <person name="Hine E."/>
            <person name="Shefchek K.A."/>
            <person name="Das S.P."/>
            <person name="Tettelin H."/>
        </authorList>
    </citation>
    <scope>NUCLEOTIDE SEQUENCE [LARGE SCALE GENOMIC DNA]</scope>
    <source>
        <strain evidence="1 2">1513</strain>
    </source>
</reference>
<name>X8E227_9MYCO</name>
<organism evidence="1 2">
    <name type="scientific">Mycobacteroides abscessus subsp. bolletii 1513</name>
    <dbReference type="NCBI Taxonomy" id="1299321"/>
    <lineage>
        <taxon>Bacteria</taxon>
        <taxon>Bacillati</taxon>
        <taxon>Actinomycetota</taxon>
        <taxon>Actinomycetes</taxon>
        <taxon>Mycobacteriales</taxon>
        <taxon>Mycobacteriaceae</taxon>
        <taxon>Mycobacteroides</taxon>
        <taxon>Mycobacteroides abscessus</taxon>
    </lineage>
</organism>
<comment type="caution">
    <text evidence="1">The sequence shown here is derived from an EMBL/GenBank/DDBJ whole genome shotgun (WGS) entry which is preliminary data.</text>
</comment>
<dbReference type="Proteomes" id="UP000023351">
    <property type="component" value="Unassembled WGS sequence"/>
</dbReference>
<gene>
    <name evidence="1" type="ORF">I540_0750</name>
</gene>
<dbReference type="PATRIC" id="fig|1299321.3.peg.718"/>
<dbReference type="EMBL" id="JAOJ01000001">
    <property type="protein sequence ID" value="EUA73998.1"/>
    <property type="molecule type" value="Genomic_DNA"/>
</dbReference>
<evidence type="ECO:0000313" key="2">
    <source>
        <dbReference type="Proteomes" id="UP000023351"/>
    </source>
</evidence>
<dbReference type="AlphaFoldDB" id="X8E227"/>
<evidence type="ECO:0000313" key="1">
    <source>
        <dbReference type="EMBL" id="EUA73998.1"/>
    </source>
</evidence>
<proteinExistence type="predicted"/>
<accession>X8E227</accession>
<protein>
    <submittedName>
        <fullName evidence="1">Uncharacterized protein</fullName>
    </submittedName>
</protein>